<evidence type="ECO:0000313" key="2">
    <source>
        <dbReference type="Proteomes" id="UP001305647"/>
    </source>
</evidence>
<proteinExistence type="predicted"/>
<dbReference type="EMBL" id="MU863637">
    <property type="protein sequence ID" value="KAK4101021.1"/>
    <property type="molecule type" value="Genomic_DNA"/>
</dbReference>
<dbReference type="AlphaFoldDB" id="A0AAN6T1P6"/>
<accession>A0AAN6T1P6</accession>
<name>A0AAN6T1P6_9PEZI</name>
<reference evidence="1" key="1">
    <citation type="journal article" date="2023" name="Mol. Phylogenet. Evol.">
        <title>Genome-scale phylogeny and comparative genomics of the fungal order Sordariales.</title>
        <authorList>
            <person name="Hensen N."/>
            <person name="Bonometti L."/>
            <person name="Westerberg I."/>
            <person name="Brannstrom I.O."/>
            <person name="Guillou S."/>
            <person name="Cros-Aarteil S."/>
            <person name="Calhoun S."/>
            <person name="Haridas S."/>
            <person name="Kuo A."/>
            <person name="Mondo S."/>
            <person name="Pangilinan J."/>
            <person name="Riley R."/>
            <person name="LaButti K."/>
            <person name="Andreopoulos B."/>
            <person name="Lipzen A."/>
            <person name="Chen C."/>
            <person name="Yan M."/>
            <person name="Daum C."/>
            <person name="Ng V."/>
            <person name="Clum A."/>
            <person name="Steindorff A."/>
            <person name="Ohm R.A."/>
            <person name="Martin F."/>
            <person name="Silar P."/>
            <person name="Natvig D.O."/>
            <person name="Lalanne C."/>
            <person name="Gautier V."/>
            <person name="Ament-Velasquez S.L."/>
            <person name="Kruys A."/>
            <person name="Hutchinson M.I."/>
            <person name="Powell A.J."/>
            <person name="Barry K."/>
            <person name="Miller A.N."/>
            <person name="Grigoriev I.V."/>
            <person name="Debuchy R."/>
            <person name="Gladieux P."/>
            <person name="Hiltunen Thoren M."/>
            <person name="Johannesson H."/>
        </authorList>
    </citation>
    <scope>NUCLEOTIDE SEQUENCE</scope>
    <source>
        <strain evidence="1">CBS 757.83</strain>
    </source>
</reference>
<keyword evidence="2" id="KW-1185">Reference proteome</keyword>
<comment type="caution">
    <text evidence="1">The sequence shown here is derived from an EMBL/GenBank/DDBJ whole genome shotgun (WGS) entry which is preliminary data.</text>
</comment>
<gene>
    <name evidence="1" type="ORF">N658DRAFT_77236</name>
</gene>
<dbReference type="Proteomes" id="UP001305647">
    <property type="component" value="Unassembled WGS sequence"/>
</dbReference>
<organism evidence="1 2">
    <name type="scientific">Parathielavia hyrcaniae</name>
    <dbReference type="NCBI Taxonomy" id="113614"/>
    <lineage>
        <taxon>Eukaryota</taxon>
        <taxon>Fungi</taxon>
        <taxon>Dikarya</taxon>
        <taxon>Ascomycota</taxon>
        <taxon>Pezizomycotina</taxon>
        <taxon>Sordariomycetes</taxon>
        <taxon>Sordariomycetidae</taxon>
        <taxon>Sordariales</taxon>
        <taxon>Chaetomiaceae</taxon>
        <taxon>Parathielavia</taxon>
    </lineage>
</organism>
<sequence>MDRSTVWIIARVGNTYRCLAIADTWVCGRQALETCLRLTNIFSDPSNRVPLKAELRLAADWFRDHEIRDPPEELWPHPQGGSMRSCTWRNRSDHWPTGIDEPVRFPFTSTCLVLGASTPHLDLAKLRIRDERDPKQPWRNLDGLTHIFVDITDLDYVRYCFMVSQAHEQDATALVGNQPWSGRQYLETFLRCFMPEDDDVDTTPDPKSAQELAKARALAEELEKLPLVDIGALADVWPWLGVGPETASLTPRPGYAESNPRGPASLWDQAMASMLQITLSSVDMDEGLLDTLMQIPKFKGSLKRHLIAVETDLLEAPTTATLLRVAYADAAFLDWTPFRAMDPAILAAALQGSELQGARGLSICVDWGNTVASELAQAILSLPKLHDLYLMELPSRAGDGPIGEFYATLMSHPRRPRGKVLLCGACSCVLRLQRWLPDDSPAYQPPVHYPILQLAMVFDKDGGHPNHASQRPPGVDCCFLGDGFVNPVRVVNGLIDFVAQALGCEYEEGFSCSTMAALFARASPTIIDDSALEISAPPAECFSLAAWDYLRGSRLRDLAATWTVVLYIGLREKDQGLHENRQLAQCAFVRPRHGTIRVDPTNPAVFQPQDLDVFGLEEFARVAIPDFDIQTAVILDSRLQWLEQLGKSSPNPDLSFSRAALESKTVCDCLNWANEDLKRKERTPWSLPGEEIR</sequence>
<evidence type="ECO:0000313" key="1">
    <source>
        <dbReference type="EMBL" id="KAK4101021.1"/>
    </source>
</evidence>
<protein>
    <submittedName>
        <fullName evidence="1">Uncharacterized protein</fullName>
    </submittedName>
</protein>
<reference evidence="1" key="2">
    <citation type="submission" date="2023-05" db="EMBL/GenBank/DDBJ databases">
        <authorList>
            <consortium name="Lawrence Berkeley National Laboratory"/>
            <person name="Steindorff A."/>
            <person name="Hensen N."/>
            <person name="Bonometti L."/>
            <person name="Westerberg I."/>
            <person name="Brannstrom I.O."/>
            <person name="Guillou S."/>
            <person name="Cros-Aarteil S."/>
            <person name="Calhoun S."/>
            <person name="Haridas S."/>
            <person name="Kuo A."/>
            <person name="Mondo S."/>
            <person name="Pangilinan J."/>
            <person name="Riley R."/>
            <person name="Labutti K."/>
            <person name="Andreopoulos B."/>
            <person name="Lipzen A."/>
            <person name="Chen C."/>
            <person name="Yanf M."/>
            <person name="Daum C."/>
            <person name="Ng V."/>
            <person name="Clum A."/>
            <person name="Ohm R."/>
            <person name="Martin F."/>
            <person name="Silar P."/>
            <person name="Natvig D."/>
            <person name="Lalanne C."/>
            <person name="Gautier V."/>
            <person name="Ament-Velasquez S.L."/>
            <person name="Kruys A."/>
            <person name="Hutchinson M.I."/>
            <person name="Powell A.J."/>
            <person name="Barry K."/>
            <person name="Miller A.N."/>
            <person name="Grigoriev I.V."/>
            <person name="Debuchy R."/>
            <person name="Gladieux P."/>
            <person name="Thoren M.H."/>
            <person name="Johannesson H."/>
        </authorList>
    </citation>
    <scope>NUCLEOTIDE SEQUENCE</scope>
    <source>
        <strain evidence="1">CBS 757.83</strain>
    </source>
</reference>